<reference evidence="3" key="1">
    <citation type="submission" date="2020-06" db="EMBL/GenBank/DDBJ databases">
        <authorList>
            <consortium name="Plant Systems Biology data submission"/>
        </authorList>
    </citation>
    <scope>NUCLEOTIDE SEQUENCE</scope>
    <source>
        <strain evidence="3">D6</strain>
    </source>
</reference>
<dbReference type="Proteomes" id="UP001153069">
    <property type="component" value="Unassembled WGS sequence"/>
</dbReference>
<dbReference type="EMBL" id="CAICTM010000244">
    <property type="protein sequence ID" value="CAB9505844.1"/>
    <property type="molecule type" value="Genomic_DNA"/>
</dbReference>
<keyword evidence="2" id="KW-1133">Transmembrane helix</keyword>
<evidence type="ECO:0000256" key="2">
    <source>
        <dbReference type="SAM" id="Phobius"/>
    </source>
</evidence>
<evidence type="ECO:0000313" key="3">
    <source>
        <dbReference type="EMBL" id="CAB9505844.1"/>
    </source>
</evidence>
<proteinExistence type="predicted"/>
<comment type="caution">
    <text evidence="3">The sequence shown here is derived from an EMBL/GenBank/DDBJ whole genome shotgun (WGS) entry which is preliminary data.</text>
</comment>
<feature type="transmembrane region" description="Helical" evidence="2">
    <location>
        <begin position="168"/>
        <end position="185"/>
    </location>
</feature>
<evidence type="ECO:0000313" key="4">
    <source>
        <dbReference type="Proteomes" id="UP001153069"/>
    </source>
</evidence>
<dbReference type="AlphaFoldDB" id="A0A9N8DRY0"/>
<feature type="compositionally biased region" description="Basic and acidic residues" evidence="1">
    <location>
        <begin position="37"/>
        <end position="62"/>
    </location>
</feature>
<feature type="region of interest" description="Disordered" evidence="1">
    <location>
        <begin position="35"/>
        <end position="67"/>
    </location>
</feature>
<keyword evidence="2" id="KW-0812">Transmembrane</keyword>
<dbReference type="OrthoDB" id="41443at2759"/>
<protein>
    <submittedName>
        <fullName evidence="3">Uncharacterized protein</fullName>
    </submittedName>
</protein>
<feature type="transmembrane region" description="Helical" evidence="2">
    <location>
        <begin position="228"/>
        <end position="249"/>
    </location>
</feature>
<organism evidence="3 4">
    <name type="scientific">Seminavis robusta</name>
    <dbReference type="NCBI Taxonomy" id="568900"/>
    <lineage>
        <taxon>Eukaryota</taxon>
        <taxon>Sar</taxon>
        <taxon>Stramenopiles</taxon>
        <taxon>Ochrophyta</taxon>
        <taxon>Bacillariophyta</taxon>
        <taxon>Bacillariophyceae</taxon>
        <taxon>Bacillariophycidae</taxon>
        <taxon>Naviculales</taxon>
        <taxon>Naviculaceae</taxon>
        <taxon>Seminavis</taxon>
    </lineage>
</organism>
<sequence length="261" mass="28373">MEKEDQKGAAPTTCHADPEVAAADLDSSAGIDTNLAKADKPSAEKRSLAVKKEPVNKNKKEAQTLPLQASDENISQNVLTSKEPTPRLIHSSLLRIPMQIRYVVYGGVSSALFMVLYNVAVDKLGYLYVPSTIYAVTYTVFIPIQHALASCMVFGWPDRYFVSLSSNVPIGLTAIALGSYLTAYLDKIDFDESADNMVRRLGVATGASWSSSETPTTKVPNKEGNGEFYTSLVVLIVTSFWSWLGAVLVNSPTEASEKKQL</sequence>
<gene>
    <name evidence="3" type="ORF">SEMRO_245_G097550.1</name>
</gene>
<feature type="transmembrane region" description="Helical" evidence="2">
    <location>
        <begin position="102"/>
        <end position="121"/>
    </location>
</feature>
<accession>A0A9N8DRY0</accession>
<keyword evidence="2" id="KW-0472">Membrane</keyword>
<name>A0A9N8DRY0_9STRA</name>
<keyword evidence="4" id="KW-1185">Reference proteome</keyword>
<evidence type="ECO:0000256" key="1">
    <source>
        <dbReference type="SAM" id="MobiDB-lite"/>
    </source>
</evidence>
<feature type="transmembrane region" description="Helical" evidence="2">
    <location>
        <begin position="133"/>
        <end position="156"/>
    </location>
</feature>